<dbReference type="Gene3D" id="1.25.40.10">
    <property type="entry name" value="Tetratricopeptide repeat domain"/>
    <property type="match status" value="1"/>
</dbReference>
<keyword evidence="7" id="KW-0677">Repeat</keyword>
<proteinExistence type="inferred from homology"/>
<dbReference type="Pfam" id="PF02188">
    <property type="entry name" value="GoLoco"/>
    <property type="match status" value="1"/>
</dbReference>
<dbReference type="Proteomes" id="UP000681722">
    <property type="component" value="Unassembled WGS sequence"/>
</dbReference>
<evidence type="ECO:0000256" key="4">
    <source>
        <dbReference type="ARBA" id="ARBA00022475"/>
    </source>
</evidence>
<comment type="similarity">
    <text evidence="3">Belongs to the GPSM family.</text>
</comment>
<evidence type="ECO:0000256" key="3">
    <source>
        <dbReference type="ARBA" id="ARBA00006600"/>
    </source>
</evidence>
<dbReference type="EMBL" id="CAJOBC010000351">
    <property type="protein sequence ID" value="CAF3575408.1"/>
    <property type="molecule type" value="Genomic_DNA"/>
</dbReference>
<dbReference type="SMART" id="SM00028">
    <property type="entry name" value="TPR"/>
    <property type="match status" value="2"/>
</dbReference>
<sequence length="627" mass="72701">MKLRIKLTKLKMIITNANTVNVPLIQTSCMKTEFDSTYPSSLNGIITSQDFYKSITHINRVLLPPTLFRAALYFIPLWMIVGFLLFAITGVRAAVKHESGFPTIVVVGFVMWGTGIVLTGFGCVLIQSQRLQQLRKAVACESAKYSSSEKPCTWRLDTIPGWRTRHLSYTLKIDIESNVIPTYVVYQNVYPLSNYSDTPPAYQQYDQYGTDAAQSVLYYNNSKPQNKQEVEQQQTVTYCSQCDVAQVKEGQNESTSSSPSLISRLVLPLHNKRWKRRNKKYGKIDNFSVDLHYKNALSSYKLQLSKINGNRKLEADLNSFIACTIAVLGEYDDAIGWFIKYLRLTTEMQNKYDKSMAYYYLGLMYHYKAKFMLRNSFKLNNEIRSLLQVSLLYYGQNSDLAKELKDQIGEARAYGNIGNIYCLLENHSASINYFTKRLEIAKRCHDKEGERRAHGNLGNAYLKLNNFEKALIHYREAMDIDIVPFTETVYTGPIYSLKQDYDRSIYCHQFLCRMEETSFRNQRFQITKSDRLSMLVRMQSNVSNKINKQKDEQTSQPFLDQLMKCQKSRYEDQRAVLPPLRTDNDCFPNKKFISKTENNDDLFSLLERAQSRRINDQRSYLPSFDLK</sequence>
<dbReference type="PROSITE" id="PS50877">
    <property type="entry name" value="GOLOCO"/>
    <property type="match status" value="2"/>
</dbReference>
<dbReference type="InterPro" id="IPR003109">
    <property type="entry name" value="GoLoco_motif"/>
</dbReference>
<dbReference type="PROSITE" id="PS50005">
    <property type="entry name" value="TPR"/>
    <property type="match status" value="1"/>
</dbReference>
<evidence type="ECO:0000313" key="12">
    <source>
        <dbReference type="EMBL" id="CAF0791207.1"/>
    </source>
</evidence>
<dbReference type="OrthoDB" id="286233at2759"/>
<dbReference type="SMART" id="SM00390">
    <property type="entry name" value="GoLoco"/>
    <property type="match status" value="2"/>
</dbReference>
<keyword evidence="8 10" id="KW-0802">TPR repeat</keyword>
<keyword evidence="4" id="KW-1003">Cell membrane</keyword>
<dbReference type="GO" id="GO:0005886">
    <property type="term" value="C:plasma membrane"/>
    <property type="evidence" value="ECO:0007669"/>
    <property type="project" value="UniProtKB-SubCell"/>
</dbReference>
<dbReference type="AlphaFoldDB" id="A0A813RXX6"/>
<dbReference type="GO" id="GO:0005092">
    <property type="term" value="F:GDP-dissociation inhibitor activity"/>
    <property type="evidence" value="ECO:0007669"/>
    <property type="project" value="TreeGrafter"/>
</dbReference>
<dbReference type="GO" id="GO:0000132">
    <property type="term" value="P:establishment of mitotic spindle orientation"/>
    <property type="evidence" value="ECO:0007669"/>
    <property type="project" value="TreeGrafter"/>
</dbReference>
<dbReference type="InterPro" id="IPR052386">
    <property type="entry name" value="GPSM"/>
</dbReference>
<dbReference type="PANTHER" id="PTHR45954">
    <property type="entry name" value="LD33695P"/>
    <property type="match status" value="1"/>
</dbReference>
<gene>
    <name evidence="12" type="ORF">GPM918_LOCUS3009</name>
    <name evidence="13" type="ORF">SRO942_LOCUS3009</name>
</gene>
<evidence type="ECO:0000256" key="2">
    <source>
        <dbReference type="ARBA" id="ARBA00004496"/>
    </source>
</evidence>
<comment type="subcellular location">
    <subcellularLocation>
        <location evidence="1">Cell membrane</location>
    </subcellularLocation>
    <subcellularLocation>
        <location evidence="2">Cytoplasm</location>
    </subcellularLocation>
</comment>
<keyword evidence="11" id="KW-0812">Transmembrane</keyword>
<keyword evidence="14" id="KW-1185">Reference proteome</keyword>
<dbReference type="Pfam" id="PF13424">
    <property type="entry name" value="TPR_12"/>
    <property type="match status" value="1"/>
</dbReference>
<evidence type="ECO:0000256" key="10">
    <source>
        <dbReference type="PROSITE-ProRule" id="PRU00339"/>
    </source>
</evidence>
<dbReference type="Proteomes" id="UP000663829">
    <property type="component" value="Unassembled WGS sequence"/>
</dbReference>
<evidence type="ECO:0000256" key="7">
    <source>
        <dbReference type="ARBA" id="ARBA00022737"/>
    </source>
</evidence>
<dbReference type="PANTHER" id="PTHR45954:SF1">
    <property type="entry name" value="LD33695P"/>
    <property type="match status" value="1"/>
</dbReference>
<dbReference type="SUPFAM" id="SSF48452">
    <property type="entry name" value="TPR-like"/>
    <property type="match status" value="1"/>
</dbReference>
<reference evidence="12" key="1">
    <citation type="submission" date="2021-02" db="EMBL/GenBank/DDBJ databases">
        <authorList>
            <person name="Nowell W R."/>
        </authorList>
    </citation>
    <scope>NUCLEOTIDE SEQUENCE</scope>
</reference>
<feature type="transmembrane region" description="Helical" evidence="11">
    <location>
        <begin position="70"/>
        <end position="95"/>
    </location>
</feature>
<dbReference type="InterPro" id="IPR019734">
    <property type="entry name" value="TPR_rpt"/>
</dbReference>
<evidence type="ECO:0000256" key="11">
    <source>
        <dbReference type="SAM" id="Phobius"/>
    </source>
</evidence>
<evidence type="ECO:0000313" key="13">
    <source>
        <dbReference type="EMBL" id="CAF3575408.1"/>
    </source>
</evidence>
<dbReference type="EMBL" id="CAJNOQ010000351">
    <property type="protein sequence ID" value="CAF0791207.1"/>
    <property type="molecule type" value="Genomic_DNA"/>
</dbReference>
<name>A0A813RXX6_9BILA</name>
<evidence type="ECO:0000256" key="9">
    <source>
        <dbReference type="ARBA" id="ARBA00023136"/>
    </source>
</evidence>
<keyword evidence="11" id="KW-1133">Transmembrane helix</keyword>
<evidence type="ECO:0000256" key="5">
    <source>
        <dbReference type="ARBA" id="ARBA00022490"/>
    </source>
</evidence>
<evidence type="ECO:0000256" key="6">
    <source>
        <dbReference type="ARBA" id="ARBA00022553"/>
    </source>
</evidence>
<comment type="caution">
    <text evidence="12">The sequence shown here is derived from an EMBL/GenBank/DDBJ whole genome shotgun (WGS) entry which is preliminary data.</text>
</comment>
<dbReference type="GO" id="GO:0005938">
    <property type="term" value="C:cell cortex"/>
    <property type="evidence" value="ECO:0007669"/>
    <property type="project" value="TreeGrafter"/>
</dbReference>
<dbReference type="InterPro" id="IPR011990">
    <property type="entry name" value="TPR-like_helical_dom_sf"/>
</dbReference>
<keyword evidence="9 11" id="KW-0472">Membrane</keyword>
<evidence type="ECO:0000256" key="1">
    <source>
        <dbReference type="ARBA" id="ARBA00004236"/>
    </source>
</evidence>
<protein>
    <submittedName>
        <fullName evidence="12">Uncharacterized protein</fullName>
    </submittedName>
</protein>
<accession>A0A813RXX6</accession>
<feature type="transmembrane region" description="Helical" evidence="11">
    <location>
        <begin position="101"/>
        <end position="126"/>
    </location>
</feature>
<keyword evidence="5" id="KW-0963">Cytoplasm</keyword>
<evidence type="ECO:0000256" key="8">
    <source>
        <dbReference type="ARBA" id="ARBA00022803"/>
    </source>
</evidence>
<feature type="repeat" description="TPR" evidence="10">
    <location>
        <begin position="451"/>
        <end position="484"/>
    </location>
</feature>
<dbReference type="GO" id="GO:0001965">
    <property type="term" value="F:G-protein alpha-subunit binding"/>
    <property type="evidence" value="ECO:0007669"/>
    <property type="project" value="TreeGrafter"/>
</dbReference>
<organism evidence="12 14">
    <name type="scientific">Didymodactylos carnosus</name>
    <dbReference type="NCBI Taxonomy" id="1234261"/>
    <lineage>
        <taxon>Eukaryota</taxon>
        <taxon>Metazoa</taxon>
        <taxon>Spiralia</taxon>
        <taxon>Gnathifera</taxon>
        <taxon>Rotifera</taxon>
        <taxon>Eurotatoria</taxon>
        <taxon>Bdelloidea</taxon>
        <taxon>Philodinida</taxon>
        <taxon>Philodinidae</taxon>
        <taxon>Didymodactylos</taxon>
    </lineage>
</organism>
<keyword evidence="6" id="KW-0597">Phosphoprotein</keyword>
<evidence type="ECO:0000313" key="14">
    <source>
        <dbReference type="Proteomes" id="UP000663829"/>
    </source>
</evidence>